<name>A0A849BRM3_9ACTN</name>
<gene>
    <name evidence="2" type="ORF">HLB09_10340</name>
</gene>
<keyword evidence="1" id="KW-1133">Transmembrane helix</keyword>
<dbReference type="AlphaFoldDB" id="A0A849BRM3"/>
<accession>A0A849BRM3</accession>
<sequence>MRPYPAQAAGDSPFSSPSGAALPGALAQLVTTGATGLLALPAVALALASALWPWCGALALVAGAGLGALVVREGVRRGGALLDRRGPELLAAVRRDR</sequence>
<evidence type="ECO:0000313" key="3">
    <source>
        <dbReference type="Proteomes" id="UP000555552"/>
    </source>
</evidence>
<feature type="transmembrane region" description="Helical" evidence="1">
    <location>
        <begin position="51"/>
        <end position="71"/>
    </location>
</feature>
<dbReference type="Proteomes" id="UP000555552">
    <property type="component" value="Unassembled WGS sequence"/>
</dbReference>
<keyword evidence="1" id="KW-0812">Transmembrane</keyword>
<protein>
    <submittedName>
        <fullName evidence="2">Uncharacterized protein</fullName>
    </submittedName>
</protein>
<keyword evidence="1" id="KW-0472">Membrane</keyword>
<dbReference type="EMBL" id="JABEMA010000147">
    <property type="protein sequence ID" value="NNH23482.1"/>
    <property type="molecule type" value="Genomic_DNA"/>
</dbReference>
<feature type="transmembrane region" description="Helical" evidence="1">
    <location>
        <begin position="21"/>
        <end position="45"/>
    </location>
</feature>
<reference evidence="2 3" key="1">
    <citation type="submission" date="2020-05" db="EMBL/GenBank/DDBJ databases">
        <title>MicrobeNet Type strains.</title>
        <authorList>
            <person name="Nicholson A.C."/>
        </authorList>
    </citation>
    <scope>NUCLEOTIDE SEQUENCE [LARGE SCALE GENOMIC DNA]</scope>
    <source>
        <strain evidence="2 3">JCM 14547</strain>
    </source>
</reference>
<organism evidence="2 3">
    <name type="scientific">Pseudokineococcus marinus</name>
    <dbReference type="NCBI Taxonomy" id="351215"/>
    <lineage>
        <taxon>Bacteria</taxon>
        <taxon>Bacillati</taxon>
        <taxon>Actinomycetota</taxon>
        <taxon>Actinomycetes</taxon>
        <taxon>Kineosporiales</taxon>
        <taxon>Kineosporiaceae</taxon>
        <taxon>Pseudokineococcus</taxon>
    </lineage>
</organism>
<proteinExistence type="predicted"/>
<keyword evidence="3" id="KW-1185">Reference proteome</keyword>
<evidence type="ECO:0000313" key="2">
    <source>
        <dbReference type="EMBL" id="NNH23482.1"/>
    </source>
</evidence>
<evidence type="ECO:0000256" key="1">
    <source>
        <dbReference type="SAM" id="Phobius"/>
    </source>
</evidence>
<comment type="caution">
    <text evidence="2">The sequence shown here is derived from an EMBL/GenBank/DDBJ whole genome shotgun (WGS) entry which is preliminary data.</text>
</comment>